<organism evidence="1">
    <name type="scientific">bioreactor metagenome</name>
    <dbReference type="NCBI Taxonomy" id="1076179"/>
    <lineage>
        <taxon>unclassified sequences</taxon>
        <taxon>metagenomes</taxon>
        <taxon>ecological metagenomes</taxon>
    </lineage>
</organism>
<gene>
    <name evidence="1" type="ORF">SDC9_176212</name>
</gene>
<proteinExistence type="predicted"/>
<dbReference type="AlphaFoldDB" id="A0A645GPH8"/>
<reference evidence="1" key="1">
    <citation type="submission" date="2019-08" db="EMBL/GenBank/DDBJ databases">
        <authorList>
            <person name="Kucharzyk K."/>
            <person name="Murdoch R.W."/>
            <person name="Higgins S."/>
            <person name="Loffler F."/>
        </authorList>
    </citation>
    <scope>NUCLEOTIDE SEQUENCE</scope>
</reference>
<accession>A0A645GPH8</accession>
<comment type="caution">
    <text evidence="1">The sequence shown here is derived from an EMBL/GenBank/DDBJ whole genome shotgun (WGS) entry which is preliminary data.</text>
</comment>
<sequence length="133" mass="15588">MVGIVRFVFAKVRGVRPFVVVYGPHERRRARPQLAAQRERVRAEFDFVIRREYGIFIKVAVFEPAHVRRPYSVFKLHRRYAAFPSIEIPNDRYGFCVWRPDHKTMASRFGMAAHEFVSIGALAREEAQDILLI</sequence>
<evidence type="ECO:0000313" key="1">
    <source>
        <dbReference type="EMBL" id="MPN28767.1"/>
    </source>
</evidence>
<name>A0A645GPH8_9ZZZZ</name>
<protein>
    <submittedName>
        <fullName evidence="1">Uncharacterized protein</fullName>
    </submittedName>
</protein>
<dbReference type="EMBL" id="VSSQ01079177">
    <property type="protein sequence ID" value="MPN28767.1"/>
    <property type="molecule type" value="Genomic_DNA"/>
</dbReference>